<proteinExistence type="predicted"/>
<dbReference type="Proteomes" id="UP001152747">
    <property type="component" value="Unassembled WGS sequence"/>
</dbReference>
<sequence length="167" mass="19214">MGSDEKKQENQAVPDSKKLMLPVRMAPGNMKIVRVPILRPKMKVVAKKKPSPLIAELDKEKTEEKKPYFTEIEELRKEFGIPDSFDSKKPTTMCELALIEKLRAIQRLRGENNFLADNISKNKRLISIRETGIEDFKRSRINIQSQCQILESSIQSLESEGKFHNNC</sequence>
<comment type="caution">
    <text evidence="1">The sequence shown here is derived from an EMBL/GenBank/DDBJ whole genome shotgun (WGS) entry which is preliminary data.</text>
</comment>
<reference evidence="1" key="1">
    <citation type="submission" date="2022-11" db="EMBL/GenBank/DDBJ databases">
        <authorList>
            <person name="Kikuchi T."/>
        </authorList>
    </citation>
    <scope>NUCLEOTIDE SEQUENCE</scope>
    <source>
        <strain evidence="1">PS1010</strain>
    </source>
</reference>
<name>A0A9P1I5S4_9PELO</name>
<keyword evidence="2" id="KW-1185">Reference proteome</keyword>
<dbReference type="EMBL" id="CANHGI010000001">
    <property type="protein sequence ID" value="CAI5438839.1"/>
    <property type="molecule type" value="Genomic_DNA"/>
</dbReference>
<dbReference type="AlphaFoldDB" id="A0A9P1I5S4"/>
<protein>
    <submittedName>
        <fullName evidence="1">Uncharacterized protein</fullName>
    </submittedName>
</protein>
<dbReference type="OrthoDB" id="5832931at2759"/>
<evidence type="ECO:0000313" key="2">
    <source>
        <dbReference type="Proteomes" id="UP001152747"/>
    </source>
</evidence>
<gene>
    <name evidence="1" type="ORF">CAMP_LOCUS1476</name>
</gene>
<organism evidence="1 2">
    <name type="scientific">Caenorhabditis angaria</name>
    <dbReference type="NCBI Taxonomy" id="860376"/>
    <lineage>
        <taxon>Eukaryota</taxon>
        <taxon>Metazoa</taxon>
        <taxon>Ecdysozoa</taxon>
        <taxon>Nematoda</taxon>
        <taxon>Chromadorea</taxon>
        <taxon>Rhabditida</taxon>
        <taxon>Rhabditina</taxon>
        <taxon>Rhabditomorpha</taxon>
        <taxon>Rhabditoidea</taxon>
        <taxon>Rhabditidae</taxon>
        <taxon>Peloderinae</taxon>
        <taxon>Caenorhabditis</taxon>
    </lineage>
</organism>
<accession>A0A9P1I5S4</accession>
<evidence type="ECO:0000313" key="1">
    <source>
        <dbReference type="EMBL" id="CAI5438839.1"/>
    </source>
</evidence>